<evidence type="ECO:0000313" key="2">
    <source>
        <dbReference type="Proteomes" id="UP000017559"/>
    </source>
</evidence>
<dbReference type="AlphaFoldDB" id="V2XQQ6"/>
<dbReference type="KEGG" id="mrr:Moror_5366"/>
<comment type="caution">
    <text evidence="1">The sequence shown here is derived from an EMBL/GenBank/DDBJ whole genome shotgun (WGS) entry which is preliminary data.</text>
</comment>
<dbReference type="EMBL" id="AWSO01002245">
    <property type="protein sequence ID" value="ESK81784.1"/>
    <property type="molecule type" value="Genomic_DNA"/>
</dbReference>
<accession>V2XQQ6</accession>
<proteinExistence type="predicted"/>
<gene>
    <name evidence="1" type="ORF">Moror_5366</name>
</gene>
<protein>
    <submittedName>
        <fullName evidence="1">Uncharacterized protein</fullName>
    </submittedName>
</protein>
<keyword evidence="2" id="KW-1185">Reference proteome</keyword>
<reference evidence="1 2" key="1">
    <citation type="journal article" date="2014" name="BMC Genomics">
        <title>Genome and secretome analysis of the hemibiotrophic fungal pathogen, Moniliophthora roreri, which causes frosty pod rot disease of cacao: mechanisms of the biotrophic and necrotrophic phases.</title>
        <authorList>
            <person name="Meinhardt L.W."/>
            <person name="Costa G.G.L."/>
            <person name="Thomazella D.P.T."/>
            <person name="Teixeira P.J.P.L."/>
            <person name="Carazzolle M.F."/>
            <person name="Schuster S.C."/>
            <person name="Carlson J.E."/>
            <person name="Guiltinan M.J."/>
            <person name="Mieczkowski P."/>
            <person name="Farmer A."/>
            <person name="Ramaraj T."/>
            <person name="Crozier J."/>
            <person name="Davis R.E."/>
            <person name="Shao J."/>
            <person name="Melnick R.L."/>
            <person name="Pereira G.A.G."/>
            <person name="Bailey B.A."/>
        </authorList>
    </citation>
    <scope>NUCLEOTIDE SEQUENCE [LARGE SCALE GENOMIC DNA]</scope>
    <source>
        <strain evidence="1 2">MCA 2997</strain>
    </source>
</reference>
<dbReference type="HOGENOM" id="CLU_1825788_0_0_1"/>
<organism evidence="1 2">
    <name type="scientific">Moniliophthora roreri (strain MCA 2997)</name>
    <name type="common">Cocoa frosty pod rot fungus</name>
    <name type="synonym">Crinipellis roreri</name>
    <dbReference type="NCBI Taxonomy" id="1381753"/>
    <lineage>
        <taxon>Eukaryota</taxon>
        <taxon>Fungi</taxon>
        <taxon>Dikarya</taxon>
        <taxon>Basidiomycota</taxon>
        <taxon>Agaricomycotina</taxon>
        <taxon>Agaricomycetes</taxon>
        <taxon>Agaricomycetidae</taxon>
        <taxon>Agaricales</taxon>
        <taxon>Marasmiineae</taxon>
        <taxon>Marasmiaceae</taxon>
        <taxon>Moniliophthora</taxon>
    </lineage>
</organism>
<evidence type="ECO:0000313" key="1">
    <source>
        <dbReference type="EMBL" id="ESK81784.1"/>
    </source>
</evidence>
<sequence length="141" mass="16350">MRALRGISGGLRKFDISSFFSSTTFIYLDRFYYLFVYFTNTLRRVCIQFIASRLAHFHHGEEVRFGRVINIGRHFGKCDTIHPDGSGSGPTRRDRQRVHLLPIQTKQIRRLHLYWTSVSACSLTTIYSPCCHLSDSRKGSM</sequence>
<name>V2XQQ6_MONRO</name>
<dbReference type="Proteomes" id="UP000017559">
    <property type="component" value="Unassembled WGS sequence"/>
</dbReference>